<dbReference type="PANTHER" id="PTHR31793:SF27">
    <property type="entry name" value="NOVEL THIOESTERASE SUPERFAMILY DOMAIN AND SAPOSIN A-TYPE DOMAIN CONTAINING PROTEIN (0610012H03RIK)"/>
    <property type="match status" value="1"/>
</dbReference>
<evidence type="ECO:0000313" key="3">
    <source>
        <dbReference type="EMBL" id="MBB6479604.1"/>
    </source>
</evidence>
<dbReference type="InterPro" id="IPR050563">
    <property type="entry name" value="4-hydroxybenzoyl-CoA_TE"/>
</dbReference>
<sequence length="136" mass="15896">MDYIFEIDMEVRDHECDVQGVVNNGQYQNYMTHARHKFIKSEGIDFNELYKEGIAAMVTRVEMDYLAPLLPNDEFTVKIALERKKSTRLIFLQDIFKKDGTQVIRSKVTTVCIDVKEGFPLMLDEVFESLFKKYGL</sequence>
<dbReference type="InterPro" id="IPR006684">
    <property type="entry name" value="YbgC/YbaW"/>
</dbReference>
<dbReference type="Pfam" id="PF13279">
    <property type="entry name" value="4HBT_2"/>
    <property type="match status" value="1"/>
</dbReference>
<dbReference type="InterPro" id="IPR029069">
    <property type="entry name" value="HotDog_dom_sf"/>
</dbReference>
<dbReference type="RefSeq" id="WP_184744991.1">
    <property type="nucleotide sequence ID" value="NZ_JACHGJ010000002.1"/>
</dbReference>
<dbReference type="Gene3D" id="3.10.129.10">
    <property type="entry name" value="Hotdog Thioesterase"/>
    <property type="match status" value="1"/>
</dbReference>
<dbReference type="EC" id="3.1.2.-" evidence="3"/>
<dbReference type="PANTHER" id="PTHR31793">
    <property type="entry name" value="4-HYDROXYBENZOYL-COA THIOESTERASE FAMILY MEMBER"/>
    <property type="match status" value="1"/>
</dbReference>
<reference evidence="3 4" key="1">
    <citation type="submission" date="2020-08" db="EMBL/GenBank/DDBJ databases">
        <title>Genomic Encyclopedia of Type Strains, Phase IV (KMG-IV): sequencing the most valuable type-strain genomes for metagenomic binning, comparative biology and taxonomic classification.</title>
        <authorList>
            <person name="Goeker M."/>
        </authorList>
    </citation>
    <scope>NUCLEOTIDE SEQUENCE [LARGE SCALE GENOMIC DNA]</scope>
    <source>
        <strain evidence="3 4">DSM 2461</strain>
    </source>
</reference>
<evidence type="ECO:0000313" key="4">
    <source>
        <dbReference type="Proteomes" id="UP000587760"/>
    </source>
</evidence>
<dbReference type="CDD" id="cd00586">
    <property type="entry name" value="4HBT"/>
    <property type="match status" value="1"/>
</dbReference>
<keyword evidence="2 3" id="KW-0378">Hydrolase</keyword>
<evidence type="ECO:0000256" key="2">
    <source>
        <dbReference type="ARBA" id="ARBA00022801"/>
    </source>
</evidence>
<proteinExistence type="inferred from homology"/>
<organism evidence="3 4">
    <name type="scientific">Spirochaeta isovalerica</name>
    <dbReference type="NCBI Taxonomy" id="150"/>
    <lineage>
        <taxon>Bacteria</taxon>
        <taxon>Pseudomonadati</taxon>
        <taxon>Spirochaetota</taxon>
        <taxon>Spirochaetia</taxon>
        <taxon>Spirochaetales</taxon>
        <taxon>Spirochaetaceae</taxon>
        <taxon>Spirochaeta</taxon>
    </lineage>
</organism>
<dbReference type="GO" id="GO:0047617">
    <property type="term" value="F:fatty acyl-CoA hydrolase activity"/>
    <property type="evidence" value="ECO:0007669"/>
    <property type="project" value="TreeGrafter"/>
</dbReference>
<dbReference type="NCBIfam" id="TIGR00051">
    <property type="entry name" value="YbgC/FadM family acyl-CoA thioesterase"/>
    <property type="match status" value="1"/>
</dbReference>
<dbReference type="AlphaFoldDB" id="A0A841R3G7"/>
<evidence type="ECO:0000256" key="1">
    <source>
        <dbReference type="ARBA" id="ARBA00005953"/>
    </source>
</evidence>
<comment type="caution">
    <text evidence="3">The sequence shown here is derived from an EMBL/GenBank/DDBJ whole genome shotgun (WGS) entry which is preliminary data.</text>
</comment>
<dbReference type="Proteomes" id="UP000587760">
    <property type="component" value="Unassembled WGS sequence"/>
</dbReference>
<comment type="similarity">
    <text evidence="1">Belongs to the 4-hydroxybenzoyl-CoA thioesterase family.</text>
</comment>
<dbReference type="SUPFAM" id="SSF54637">
    <property type="entry name" value="Thioesterase/thiol ester dehydrase-isomerase"/>
    <property type="match status" value="1"/>
</dbReference>
<protein>
    <submittedName>
        <fullName evidence="3">Acyl-CoA thioester hydrolase</fullName>
        <ecNumber evidence="3">3.1.2.-</ecNumber>
    </submittedName>
</protein>
<gene>
    <name evidence="3" type="ORF">HNR50_001262</name>
</gene>
<dbReference type="EMBL" id="JACHGJ010000002">
    <property type="protein sequence ID" value="MBB6479604.1"/>
    <property type="molecule type" value="Genomic_DNA"/>
</dbReference>
<keyword evidence="4" id="KW-1185">Reference proteome</keyword>
<accession>A0A841R3G7</accession>
<name>A0A841R3G7_9SPIO</name>